<accession>A0ABU6KUC9</accession>
<comment type="caution">
    <text evidence="1">The sequence shown here is derived from an EMBL/GenBank/DDBJ whole genome shotgun (WGS) entry which is preliminary data.</text>
</comment>
<reference evidence="1 2" key="1">
    <citation type="journal article" date="2023" name="Nat. Commun.">
        <title>Genomic dissection of endemic carbapenem resistance reveals metallo-beta-lactamase dissemination through clonal, plasmid and integron transfer.</title>
        <authorList>
            <person name="Macesic N."/>
            <person name="Hawkey J."/>
            <person name="Vezina B."/>
            <person name="Wisniewski J.A."/>
            <person name="Cottingham H."/>
            <person name="Blakeway L.V."/>
            <person name="Harshegyi T."/>
            <person name="Pragastis K."/>
            <person name="Badoordeen G.Z."/>
            <person name="Dennison A."/>
            <person name="Spelman D.W."/>
            <person name="Jenney A.W.J."/>
            <person name="Peleg A.Y."/>
        </authorList>
    </citation>
    <scope>NUCLEOTIDE SEQUENCE [LARGE SCALE GENOMIC DNA]</scope>
    <source>
        <strain evidence="1 2">CPO239</strain>
    </source>
</reference>
<organism evidence="1 2">
    <name type="scientific">Enterobacter asburiae</name>
    <dbReference type="NCBI Taxonomy" id="61645"/>
    <lineage>
        <taxon>Bacteria</taxon>
        <taxon>Pseudomonadati</taxon>
        <taxon>Pseudomonadota</taxon>
        <taxon>Gammaproteobacteria</taxon>
        <taxon>Enterobacterales</taxon>
        <taxon>Enterobacteriaceae</taxon>
        <taxon>Enterobacter</taxon>
        <taxon>Enterobacter cloacae complex</taxon>
    </lineage>
</organism>
<dbReference type="EMBL" id="JARTQQ020000001">
    <property type="protein sequence ID" value="MEC5729352.1"/>
    <property type="molecule type" value="Genomic_DNA"/>
</dbReference>
<proteinExistence type="predicted"/>
<name>A0ABU6KUC9_ENTAS</name>
<gene>
    <name evidence="1" type="ORF">QAA55_013135</name>
</gene>
<dbReference type="InterPro" id="IPR047842">
    <property type="entry name" value="YdaE-like"/>
</dbReference>
<evidence type="ECO:0000313" key="1">
    <source>
        <dbReference type="EMBL" id="MEC5729352.1"/>
    </source>
</evidence>
<protein>
    <submittedName>
        <fullName evidence="1">YdaE family protein</fullName>
    </submittedName>
</protein>
<keyword evidence="2" id="KW-1185">Reference proteome</keyword>
<sequence length="54" mass="6275">MKIKCAYHGCKKELEQEDAVKSVLIYRNGRNTAKEEREYCSSRCAEHDQMAHEG</sequence>
<dbReference type="Proteomes" id="UP001175344">
    <property type="component" value="Unassembled WGS sequence"/>
</dbReference>
<dbReference type="NCBIfam" id="NF041288">
    <property type="entry name" value="YdaE_coli"/>
    <property type="match status" value="1"/>
</dbReference>
<dbReference type="RefSeq" id="WP_241175406.1">
    <property type="nucleotide sequence ID" value="NZ_JAKWHR010000165.1"/>
</dbReference>
<evidence type="ECO:0000313" key="2">
    <source>
        <dbReference type="Proteomes" id="UP001175344"/>
    </source>
</evidence>